<dbReference type="Proteomes" id="UP001642520">
    <property type="component" value="Unassembled WGS sequence"/>
</dbReference>
<dbReference type="EMBL" id="CAXAJV020001292">
    <property type="protein sequence ID" value="CAL7942576.1"/>
    <property type="molecule type" value="Genomic_DNA"/>
</dbReference>
<evidence type="ECO:0000313" key="1">
    <source>
        <dbReference type="EMBL" id="CAL7942576.1"/>
    </source>
</evidence>
<reference evidence="1 2" key="1">
    <citation type="submission" date="2024-08" db="EMBL/GenBank/DDBJ databases">
        <authorList>
            <person name="Will J Nash"/>
            <person name="Angela Man"/>
            <person name="Seanna McTaggart"/>
            <person name="Kendall Baker"/>
            <person name="Tom Barker"/>
            <person name="Leah Catchpole"/>
            <person name="Alex Durrant"/>
            <person name="Karim Gharbi"/>
            <person name="Naomi Irish"/>
            <person name="Gemy Kaithakottil"/>
            <person name="Debby Ku"/>
            <person name="Aaliyah Providence"/>
            <person name="Felix Shaw"/>
            <person name="David Swarbreck"/>
            <person name="Chris Watkins"/>
            <person name="Ann M. McCartney"/>
            <person name="Giulio Formenti"/>
            <person name="Alice Mouton"/>
            <person name="Noel Vella"/>
            <person name="Bjorn M von Reumont"/>
            <person name="Adriana Vella"/>
            <person name="Wilfried Haerty"/>
        </authorList>
    </citation>
    <scope>NUCLEOTIDE SEQUENCE [LARGE SCALE GENOMIC DNA]</scope>
</reference>
<organism evidence="1 2">
    <name type="scientific">Xylocopa violacea</name>
    <name type="common">Violet carpenter bee</name>
    <name type="synonym">Apis violacea</name>
    <dbReference type="NCBI Taxonomy" id="135666"/>
    <lineage>
        <taxon>Eukaryota</taxon>
        <taxon>Metazoa</taxon>
        <taxon>Ecdysozoa</taxon>
        <taxon>Arthropoda</taxon>
        <taxon>Hexapoda</taxon>
        <taxon>Insecta</taxon>
        <taxon>Pterygota</taxon>
        <taxon>Neoptera</taxon>
        <taxon>Endopterygota</taxon>
        <taxon>Hymenoptera</taxon>
        <taxon>Apocrita</taxon>
        <taxon>Aculeata</taxon>
        <taxon>Apoidea</taxon>
        <taxon>Anthophila</taxon>
        <taxon>Apidae</taxon>
        <taxon>Xylocopa</taxon>
        <taxon>Xylocopa</taxon>
    </lineage>
</organism>
<evidence type="ECO:0000313" key="2">
    <source>
        <dbReference type="Proteomes" id="UP001642520"/>
    </source>
</evidence>
<gene>
    <name evidence="1" type="ORF">XYLVIOL_LOCUS5613</name>
</gene>
<sequence length="138" mass="16688">MMFHNLRPALEVRRLIQILNRTRPPGIGELFQSEWNTKSYKFVRSVVPKQWWKGAWKYRSFLFAKRLELSREKGNRIPIIKRTAHIYTYIHYNNRKCKTKGSYFLNLLIIRKRNKIKKKKLSIYSSIYTHSTPRADSK</sequence>
<keyword evidence="2" id="KW-1185">Reference proteome</keyword>
<comment type="caution">
    <text evidence="1">The sequence shown here is derived from an EMBL/GenBank/DDBJ whole genome shotgun (WGS) entry which is preliminary data.</text>
</comment>
<protein>
    <submittedName>
        <fullName evidence="1">Uncharacterized protein</fullName>
    </submittedName>
</protein>
<accession>A0ABP1NQS9</accession>
<name>A0ABP1NQS9_XYLVO</name>
<proteinExistence type="predicted"/>